<comment type="caution">
    <text evidence="1">The sequence shown here is derived from an EMBL/GenBank/DDBJ whole genome shotgun (WGS) entry which is preliminary data.</text>
</comment>
<dbReference type="OrthoDB" id="953680at2"/>
<evidence type="ECO:0000313" key="1">
    <source>
        <dbReference type="EMBL" id="TDE09769.1"/>
    </source>
</evidence>
<evidence type="ECO:0000313" key="2">
    <source>
        <dbReference type="Proteomes" id="UP000294850"/>
    </source>
</evidence>
<dbReference type="Proteomes" id="UP000294850">
    <property type="component" value="Unassembled WGS sequence"/>
</dbReference>
<dbReference type="EMBL" id="SMFL01000018">
    <property type="protein sequence ID" value="TDE09769.1"/>
    <property type="molecule type" value="Genomic_DNA"/>
</dbReference>
<organism evidence="1 2">
    <name type="scientific">Dyadobacter psychrotolerans</name>
    <dbReference type="NCBI Taxonomy" id="2541721"/>
    <lineage>
        <taxon>Bacteria</taxon>
        <taxon>Pseudomonadati</taxon>
        <taxon>Bacteroidota</taxon>
        <taxon>Cytophagia</taxon>
        <taxon>Cytophagales</taxon>
        <taxon>Spirosomataceae</taxon>
        <taxon>Dyadobacter</taxon>
    </lineage>
</organism>
<proteinExistence type="predicted"/>
<gene>
    <name evidence="1" type="ORF">E0F88_29705</name>
</gene>
<reference evidence="1 2" key="1">
    <citation type="submission" date="2019-03" db="EMBL/GenBank/DDBJ databases">
        <title>Dyadobacter AR-3-6 sp. nov., isolated from arctic soil.</title>
        <authorList>
            <person name="Chaudhary D.K."/>
        </authorList>
    </citation>
    <scope>NUCLEOTIDE SEQUENCE [LARGE SCALE GENOMIC DNA]</scope>
    <source>
        <strain evidence="1 2">AR-3-6</strain>
    </source>
</reference>
<dbReference type="AlphaFoldDB" id="A0A4R5D891"/>
<accession>A0A4R5D891</accession>
<protein>
    <submittedName>
        <fullName evidence="1">Uncharacterized protein</fullName>
    </submittedName>
</protein>
<name>A0A4R5D891_9BACT</name>
<sequence>MESHIKDAITFIHEYRSMENADMATNERLIKRVVTPTWKADHLCDSWGGRRNNFGSFFLNLDHMTQGDFIEGWGMEIPALHAYKTAYEQNPISVVFADPPITIKWLHELLKYFSNNGIGDRSDLILSNLPDQEKRYGNSTNWGNYILSLSTEGRELVLHQLYNQVMQ</sequence>
<dbReference type="RefSeq" id="WP_131961973.1">
    <property type="nucleotide sequence ID" value="NZ_SMFL01000018.1"/>
</dbReference>
<keyword evidence="2" id="KW-1185">Reference proteome</keyword>